<keyword evidence="1" id="KW-1133">Transmembrane helix</keyword>
<dbReference type="AlphaFoldDB" id="A0A1X7THI4"/>
<protein>
    <submittedName>
        <fullName evidence="2">Uncharacterized protein</fullName>
    </submittedName>
</protein>
<dbReference type="EnsemblMetazoa" id="Aqu2.1.14186_001">
    <property type="protein sequence ID" value="Aqu2.1.14186_001"/>
    <property type="gene ID" value="Aqu2.1.14186"/>
</dbReference>
<evidence type="ECO:0000313" key="2">
    <source>
        <dbReference type="EnsemblMetazoa" id="Aqu2.1.14186_001"/>
    </source>
</evidence>
<keyword evidence="1" id="KW-0472">Membrane</keyword>
<accession>A0A1X7THI4</accession>
<keyword evidence="1" id="KW-0812">Transmembrane</keyword>
<name>A0A1X7THI4_AMPQE</name>
<dbReference type="InParanoid" id="A0A1X7THI4"/>
<organism evidence="2">
    <name type="scientific">Amphimedon queenslandica</name>
    <name type="common">Sponge</name>
    <dbReference type="NCBI Taxonomy" id="400682"/>
    <lineage>
        <taxon>Eukaryota</taxon>
        <taxon>Metazoa</taxon>
        <taxon>Porifera</taxon>
        <taxon>Demospongiae</taxon>
        <taxon>Heteroscleromorpha</taxon>
        <taxon>Haplosclerida</taxon>
        <taxon>Niphatidae</taxon>
        <taxon>Amphimedon</taxon>
    </lineage>
</organism>
<sequence length="102" mass="11265">MTLIPWEKGKPLVCDAMVPDSLVVFYRSKAIAATGTVAASAESRKSPSIPIFPSLSYFVLWLLSHLECWVLDLVILFTTLVVGFGISWERKIAQASYSRGCL</sequence>
<reference evidence="2" key="1">
    <citation type="submission" date="2017-05" db="UniProtKB">
        <authorList>
            <consortium name="EnsemblMetazoa"/>
        </authorList>
    </citation>
    <scope>IDENTIFICATION</scope>
</reference>
<proteinExistence type="predicted"/>
<evidence type="ECO:0000256" key="1">
    <source>
        <dbReference type="SAM" id="Phobius"/>
    </source>
</evidence>
<feature type="transmembrane region" description="Helical" evidence="1">
    <location>
        <begin position="69"/>
        <end position="88"/>
    </location>
</feature>